<organism evidence="4 5">
    <name type="scientific">Lactococcus garvieae</name>
    <dbReference type="NCBI Taxonomy" id="1363"/>
    <lineage>
        <taxon>Bacteria</taxon>
        <taxon>Bacillati</taxon>
        <taxon>Bacillota</taxon>
        <taxon>Bacilli</taxon>
        <taxon>Lactobacillales</taxon>
        <taxon>Streptococcaceae</taxon>
        <taxon>Lactococcus</taxon>
    </lineage>
</organism>
<comment type="similarity">
    <text evidence="1">Belongs to the DnaB/DnaD family.</text>
</comment>
<feature type="domain" description="DnaB/C C-terminal" evidence="3">
    <location>
        <begin position="156"/>
        <end position="227"/>
    </location>
</feature>
<dbReference type="Proteomes" id="UP001217324">
    <property type="component" value="Chromosome"/>
</dbReference>
<dbReference type="InterPro" id="IPR006343">
    <property type="entry name" value="DnaB/C_C"/>
</dbReference>
<accession>A0AAX3NDW3</accession>
<dbReference type="EMBL" id="CP118627">
    <property type="protein sequence ID" value="WEA14903.1"/>
    <property type="molecule type" value="Genomic_DNA"/>
</dbReference>
<gene>
    <name evidence="4" type="ORF">PWF74_05180</name>
</gene>
<feature type="compositionally biased region" description="Low complexity" evidence="2">
    <location>
        <begin position="129"/>
        <end position="140"/>
    </location>
</feature>
<proteinExistence type="inferred from homology"/>
<name>A0AAX3NDW3_9LACT</name>
<feature type="region of interest" description="Disordered" evidence="2">
    <location>
        <begin position="100"/>
        <end position="145"/>
    </location>
</feature>
<feature type="region of interest" description="Disordered" evidence="2">
    <location>
        <begin position="224"/>
        <end position="248"/>
    </location>
</feature>
<dbReference type="Gene3D" id="1.10.10.630">
    <property type="entry name" value="DnaD domain-like"/>
    <property type="match status" value="1"/>
</dbReference>
<dbReference type="InterPro" id="IPR053162">
    <property type="entry name" value="DnaD"/>
</dbReference>
<dbReference type="SUPFAM" id="SSF158499">
    <property type="entry name" value="DnaD domain-like"/>
    <property type="match status" value="1"/>
</dbReference>
<evidence type="ECO:0000256" key="2">
    <source>
        <dbReference type="SAM" id="MobiDB-lite"/>
    </source>
</evidence>
<feature type="compositionally biased region" description="Polar residues" evidence="2">
    <location>
        <begin position="105"/>
        <end position="125"/>
    </location>
</feature>
<dbReference type="AlphaFoldDB" id="A0AAX3NDW3"/>
<dbReference type="PANTHER" id="PTHR37293">
    <property type="entry name" value="PHAGE REPLICATION PROTEIN-RELATED"/>
    <property type="match status" value="1"/>
</dbReference>
<dbReference type="PANTHER" id="PTHR37293:SF9">
    <property type="entry name" value="PHI ETA ORF 22-LIKE PROTEIN"/>
    <property type="match status" value="1"/>
</dbReference>
<sequence>MQSIKRKRAGDNFTILNNEFLRDDNLSLKAKGLLAYILSLPDDWKIYFEEIANHHRDGEGIVKKSWKELEENGYARTSRLIDPESKRVKEWFKEASDFKNPEWQKPQSGKATSGKPTRWESQNVENDPLLKTNTPNTNKPITDKQIKSSSKSEIISFWEENFGLGSLTGYTLQRFDDWLEDHSEEMVIKAAAIAVENNERTIRYVNGILKNWENKGIKNLADLENHESKRKNSKFKTQASKQLPKHTKKIPEWSDEAKLIKAGIDTTGMSQNEMYHLVREKGLANG</sequence>
<dbReference type="NCBIfam" id="TIGR01446">
    <property type="entry name" value="DnaD_dom"/>
    <property type="match status" value="1"/>
</dbReference>
<evidence type="ECO:0000313" key="5">
    <source>
        <dbReference type="Proteomes" id="UP001217324"/>
    </source>
</evidence>
<dbReference type="RefSeq" id="WP_270517066.1">
    <property type="nucleotide sequence ID" value="NZ_CP118627.1"/>
</dbReference>
<evidence type="ECO:0000256" key="1">
    <source>
        <dbReference type="ARBA" id="ARBA00093462"/>
    </source>
</evidence>
<dbReference type="InterPro" id="IPR034829">
    <property type="entry name" value="DnaD-like_sf"/>
</dbReference>
<evidence type="ECO:0000313" key="4">
    <source>
        <dbReference type="EMBL" id="WEA14903.1"/>
    </source>
</evidence>
<reference evidence="4" key="1">
    <citation type="submission" date="2023-02" db="EMBL/GenBank/DDBJ databases">
        <title>Comparative genomics and fermentation flavor characterization of five lactic acid bacteria reveal flavor biosynthesis metabolic pathways in fermented muskmelon puree.</title>
        <authorList>
            <person name="Yuan L."/>
            <person name="Li M."/>
            <person name="Xu X."/>
            <person name="Lao F."/>
            <person name="Wu J."/>
        </authorList>
    </citation>
    <scope>NUCLEOTIDE SEQUENCE</scope>
    <source>
        <strain evidence="4">Pa-2</strain>
    </source>
</reference>
<dbReference type="Pfam" id="PF07261">
    <property type="entry name" value="DnaB_2"/>
    <property type="match status" value="1"/>
</dbReference>
<evidence type="ECO:0000259" key="3">
    <source>
        <dbReference type="Pfam" id="PF07261"/>
    </source>
</evidence>
<protein>
    <submittedName>
        <fullName evidence="4">DnaD domain protein</fullName>
    </submittedName>
</protein>